<feature type="region of interest" description="Disordered" evidence="6">
    <location>
        <begin position="133"/>
        <end position="165"/>
    </location>
</feature>
<evidence type="ECO:0000256" key="1">
    <source>
        <dbReference type="ARBA" id="ARBA00004123"/>
    </source>
</evidence>
<evidence type="ECO:0000313" key="8">
    <source>
        <dbReference type="EMBL" id="KAJ4978355.1"/>
    </source>
</evidence>
<evidence type="ECO:0000313" key="9">
    <source>
        <dbReference type="Proteomes" id="UP001141806"/>
    </source>
</evidence>
<dbReference type="GO" id="GO:0003677">
    <property type="term" value="F:DNA binding"/>
    <property type="evidence" value="ECO:0007669"/>
    <property type="project" value="UniProtKB-KW"/>
</dbReference>
<comment type="subcellular location">
    <subcellularLocation>
        <location evidence="1">Nucleus</location>
    </subcellularLocation>
</comment>
<dbReference type="AlphaFoldDB" id="A0A9Q0R003"/>
<keyword evidence="2" id="KW-0805">Transcription regulation</keyword>
<dbReference type="PANTHER" id="PTHR34067">
    <property type="entry name" value="OS04G0193200 PROTEIN"/>
    <property type="match status" value="1"/>
</dbReference>
<proteinExistence type="predicted"/>
<dbReference type="Proteomes" id="UP001141806">
    <property type="component" value="Unassembled WGS sequence"/>
</dbReference>
<feature type="region of interest" description="Disordered" evidence="6">
    <location>
        <begin position="298"/>
        <end position="319"/>
    </location>
</feature>
<evidence type="ECO:0000256" key="5">
    <source>
        <dbReference type="ARBA" id="ARBA00023242"/>
    </source>
</evidence>
<dbReference type="InterPro" id="IPR038945">
    <property type="entry name" value="MBD13-like"/>
</dbReference>
<gene>
    <name evidence="8" type="ORF">NE237_009135</name>
</gene>
<dbReference type="Gene3D" id="3.30.890.10">
    <property type="entry name" value="Methyl-cpg-binding Protein 2, Chain A"/>
    <property type="match status" value="1"/>
</dbReference>
<dbReference type="EMBL" id="JAMYWD010000002">
    <property type="protein sequence ID" value="KAJ4978355.1"/>
    <property type="molecule type" value="Genomic_DNA"/>
</dbReference>
<sequence length="375" mass="40503">MSASKIPEKELNPSSHEPTESDLLARTIYGAPLDLGFEFVADDAAHIDDGNSRIKPAIGEFGIETPLNEVAIGETDGGNPQIKDAIGEFEIETPLNEAAMGETDDENPRIKAAVGEFGIETSLNEAAMDVTNVGRAPDEDPRTTAEPSPLPPPPPSSEVDDPFRNGARDLEVGLEANSLDAGNFGSPVSVMEKVEPQLKSQGRPRGRRGAGKTGLELAMVETSPKTPDWLPPGWLMENRIRTTGVTAGLKDRYFYDPVSGRQFRSKKEVLCFIETGSSGRYRSGSKKSNTDANIMALESSGGDRQNGSNLKGKRSNASRFNFNNRPSKVRWVLTDSANGLWTPFIGDESLPESSKQEWATAFTSSALCNGRSPIF</sequence>
<keyword evidence="3" id="KW-0238">DNA-binding</keyword>
<keyword evidence="5" id="KW-0539">Nucleus</keyword>
<feature type="compositionally biased region" description="Basic and acidic residues" evidence="6">
    <location>
        <begin position="1"/>
        <end position="11"/>
    </location>
</feature>
<evidence type="ECO:0000256" key="4">
    <source>
        <dbReference type="ARBA" id="ARBA00023163"/>
    </source>
</evidence>
<organism evidence="8 9">
    <name type="scientific">Protea cynaroides</name>
    <dbReference type="NCBI Taxonomy" id="273540"/>
    <lineage>
        <taxon>Eukaryota</taxon>
        <taxon>Viridiplantae</taxon>
        <taxon>Streptophyta</taxon>
        <taxon>Embryophyta</taxon>
        <taxon>Tracheophyta</taxon>
        <taxon>Spermatophyta</taxon>
        <taxon>Magnoliopsida</taxon>
        <taxon>Proteales</taxon>
        <taxon>Proteaceae</taxon>
        <taxon>Protea</taxon>
    </lineage>
</organism>
<dbReference type="GO" id="GO:0005634">
    <property type="term" value="C:nucleus"/>
    <property type="evidence" value="ECO:0007669"/>
    <property type="project" value="UniProtKB-SubCell"/>
</dbReference>
<evidence type="ECO:0000259" key="7">
    <source>
        <dbReference type="PROSITE" id="PS50982"/>
    </source>
</evidence>
<reference evidence="8" key="1">
    <citation type="journal article" date="2023" name="Plant J.">
        <title>The genome of the king protea, Protea cynaroides.</title>
        <authorList>
            <person name="Chang J."/>
            <person name="Duong T.A."/>
            <person name="Schoeman C."/>
            <person name="Ma X."/>
            <person name="Roodt D."/>
            <person name="Barker N."/>
            <person name="Li Z."/>
            <person name="Van de Peer Y."/>
            <person name="Mizrachi E."/>
        </authorList>
    </citation>
    <scope>NUCLEOTIDE SEQUENCE</scope>
    <source>
        <tissue evidence="8">Young leaves</tissue>
    </source>
</reference>
<dbReference type="PANTHER" id="PTHR34067:SF20">
    <property type="entry name" value="OS08G0206700 PROTEIN"/>
    <property type="match status" value="1"/>
</dbReference>
<dbReference type="SUPFAM" id="SSF54171">
    <property type="entry name" value="DNA-binding domain"/>
    <property type="match status" value="1"/>
</dbReference>
<feature type="region of interest" description="Disordered" evidence="6">
    <location>
        <begin position="1"/>
        <end position="20"/>
    </location>
</feature>
<evidence type="ECO:0000256" key="6">
    <source>
        <dbReference type="SAM" id="MobiDB-lite"/>
    </source>
</evidence>
<feature type="domain" description="MBD" evidence="7">
    <location>
        <begin position="220"/>
        <end position="293"/>
    </location>
</feature>
<dbReference type="OrthoDB" id="10072024at2759"/>
<keyword evidence="9" id="KW-1185">Reference proteome</keyword>
<accession>A0A9Q0R003</accession>
<dbReference type="PROSITE" id="PS50982">
    <property type="entry name" value="MBD"/>
    <property type="match status" value="1"/>
</dbReference>
<name>A0A9Q0R003_9MAGN</name>
<evidence type="ECO:0000256" key="3">
    <source>
        <dbReference type="ARBA" id="ARBA00023125"/>
    </source>
</evidence>
<dbReference type="Pfam" id="PF01429">
    <property type="entry name" value="MBD"/>
    <property type="match status" value="1"/>
</dbReference>
<protein>
    <recommendedName>
        <fullName evidence="7">MBD domain-containing protein</fullName>
    </recommendedName>
</protein>
<keyword evidence="4" id="KW-0804">Transcription</keyword>
<dbReference type="InterPro" id="IPR001739">
    <property type="entry name" value="Methyl_CpG_DNA-bd"/>
</dbReference>
<evidence type="ECO:0000256" key="2">
    <source>
        <dbReference type="ARBA" id="ARBA00023015"/>
    </source>
</evidence>
<comment type="caution">
    <text evidence="8">The sequence shown here is derived from an EMBL/GenBank/DDBJ whole genome shotgun (WGS) entry which is preliminary data.</text>
</comment>
<dbReference type="InterPro" id="IPR016177">
    <property type="entry name" value="DNA-bd_dom_sf"/>
</dbReference>